<dbReference type="InterPro" id="IPR036964">
    <property type="entry name" value="RASGEF_cat_dom_sf"/>
</dbReference>
<dbReference type="PROSITE" id="PS50010">
    <property type="entry name" value="DH_2"/>
    <property type="match status" value="1"/>
</dbReference>
<evidence type="ECO:0000313" key="7">
    <source>
        <dbReference type="Proteomes" id="UP000051497"/>
    </source>
</evidence>
<feature type="compositionally biased region" description="Polar residues" evidence="2">
    <location>
        <begin position="1167"/>
        <end position="1183"/>
    </location>
</feature>
<feature type="compositionally biased region" description="Polar residues" evidence="2">
    <location>
        <begin position="1366"/>
        <end position="1377"/>
    </location>
</feature>
<reference evidence="6" key="2">
    <citation type="journal article" date="2016" name="Genome Announc.">
        <title>Draft Genome Sequences of Two Novel Amoeba-Resistant Intranuclear Bacteria, 'Candidatus Berkiella cookevillensis' and 'Candidatus Berkiella aquae'.</title>
        <authorList>
            <person name="Mehari Y.T."/>
            <person name="Arivett B.A."/>
            <person name="Farone A.L."/>
            <person name="Gunderson J.H."/>
            <person name="Farone M.B."/>
        </authorList>
    </citation>
    <scope>NUCLEOTIDE SEQUENCE</scope>
    <source>
        <strain evidence="6">HT99</strain>
    </source>
</reference>
<dbReference type="InterPro" id="IPR001895">
    <property type="entry name" value="RASGEF_cat_dom"/>
</dbReference>
<feature type="compositionally biased region" description="Polar residues" evidence="2">
    <location>
        <begin position="1006"/>
        <end position="1015"/>
    </location>
</feature>
<dbReference type="PANTHER" id="PTHR24216">
    <property type="entry name" value="PAXILLIN-RELATED"/>
    <property type="match status" value="1"/>
</dbReference>
<dbReference type="Pfam" id="PF00621">
    <property type="entry name" value="RhoGEF"/>
    <property type="match status" value="1"/>
</dbReference>
<dbReference type="SUPFAM" id="SSF48366">
    <property type="entry name" value="Ras GEF"/>
    <property type="match status" value="1"/>
</dbReference>
<feature type="domain" description="DH" evidence="4">
    <location>
        <begin position="328"/>
        <end position="509"/>
    </location>
</feature>
<feature type="compositionally biased region" description="Low complexity" evidence="2">
    <location>
        <begin position="1196"/>
        <end position="1209"/>
    </location>
</feature>
<evidence type="ECO:0000313" key="6">
    <source>
        <dbReference type="EMBL" id="MCS5710379.1"/>
    </source>
</evidence>
<feature type="compositionally biased region" description="Polar residues" evidence="2">
    <location>
        <begin position="1326"/>
        <end position="1336"/>
    </location>
</feature>
<feature type="compositionally biased region" description="Low complexity" evidence="2">
    <location>
        <begin position="624"/>
        <end position="635"/>
    </location>
</feature>
<dbReference type="PROSITE" id="PS50009">
    <property type="entry name" value="RASGEF_CAT"/>
    <property type="match status" value="1"/>
</dbReference>
<feature type="coiled-coil region" evidence="1">
    <location>
        <begin position="278"/>
        <end position="305"/>
    </location>
</feature>
<organism evidence="5">
    <name type="scientific">Candidatus Berkiella aquae</name>
    <dbReference type="NCBI Taxonomy" id="295108"/>
    <lineage>
        <taxon>Bacteria</taxon>
        <taxon>Pseudomonadati</taxon>
        <taxon>Pseudomonadota</taxon>
        <taxon>Gammaproteobacteria</taxon>
        <taxon>Candidatus Berkiellales</taxon>
        <taxon>Candidatus Berkiellaceae</taxon>
        <taxon>Candidatus Berkiella</taxon>
    </lineage>
</organism>
<dbReference type="EMBL" id="LKAJ01000003">
    <property type="protein sequence ID" value="KRG21929.1"/>
    <property type="molecule type" value="Genomic_DNA"/>
</dbReference>
<feature type="compositionally biased region" description="Pro residues" evidence="2">
    <location>
        <begin position="1184"/>
        <end position="1195"/>
    </location>
</feature>
<feature type="compositionally biased region" description="Polar residues" evidence="2">
    <location>
        <begin position="1227"/>
        <end position="1247"/>
    </location>
</feature>
<feature type="compositionally biased region" description="Basic and acidic residues" evidence="2">
    <location>
        <begin position="1271"/>
        <end position="1283"/>
    </location>
</feature>
<dbReference type="Pfam" id="PF00617">
    <property type="entry name" value="RasGEF"/>
    <property type="match status" value="1"/>
</dbReference>
<feature type="compositionally biased region" description="Pro residues" evidence="2">
    <location>
        <begin position="1151"/>
        <end position="1162"/>
    </location>
</feature>
<dbReference type="PANTHER" id="PTHR24216:SF65">
    <property type="entry name" value="PAXILLIN-LIKE PROTEIN 1"/>
    <property type="match status" value="1"/>
</dbReference>
<evidence type="ECO:0000259" key="4">
    <source>
        <dbReference type="PROSITE" id="PS50010"/>
    </source>
</evidence>
<dbReference type="STRING" id="295108.HT99x_01123"/>
<dbReference type="InterPro" id="IPR000219">
    <property type="entry name" value="DH_dom"/>
</dbReference>
<dbReference type="GO" id="GO:0005085">
    <property type="term" value="F:guanyl-nucleotide exchange factor activity"/>
    <property type="evidence" value="ECO:0007669"/>
    <property type="project" value="InterPro"/>
</dbReference>
<dbReference type="InterPro" id="IPR023578">
    <property type="entry name" value="Ras_GEF_dom_sf"/>
</dbReference>
<evidence type="ECO:0000313" key="5">
    <source>
        <dbReference type="EMBL" id="KRG21929.1"/>
    </source>
</evidence>
<dbReference type="RefSeq" id="WP_075065747.1">
    <property type="nucleotide sequence ID" value="NZ_LKAJ02000001.1"/>
</dbReference>
<feature type="region of interest" description="Disordered" evidence="2">
    <location>
        <begin position="972"/>
        <end position="1026"/>
    </location>
</feature>
<keyword evidence="7" id="KW-1185">Reference proteome</keyword>
<accession>A0A0Q9YPS6</accession>
<feature type="compositionally biased region" description="Pro residues" evidence="2">
    <location>
        <begin position="1210"/>
        <end position="1222"/>
    </location>
</feature>
<name>A0A0Q9YPS6_9GAMM</name>
<dbReference type="Gene3D" id="1.20.900.10">
    <property type="entry name" value="Dbl homology (DH) domain"/>
    <property type="match status" value="1"/>
</dbReference>
<feature type="region of interest" description="Disordered" evidence="2">
    <location>
        <begin position="228"/>
        <end position="247"/>
    </location>
</feature>
<dbReference type="Proteomes" id="UP000051497">
    <property type="component" value="Unassembled WGS sequence"/>
</dbReference>
<evidence type="ECO:0000256" key="2">
    <source>
        <dbReference type="SAM" id="MobiDB-lite"/>
    </source>
</evidence>
<gene>
    <name evidence="6" type="ORF">HT99x_002975</name>
    <name evidence="5" type="ORF">HT99x_01123</name>
</gene>
<evidence type="ECO:0000256" key="1">
    <source>
        <dbReference type="SAM" id="Coils"/>
    </source>
</evidence>
<reference evidence="5" key="1">
    <citation type="submission" date="2015-09" db="EMBL/GenBank/DDBJ databases">
        <title>Draft Genome Sequences of Two Novel Amoeba-resistant Intranuclear Bacteria, Candidatus Berkiella cookevillensis and Candidatus Berkiella aquae.</title>
        <authorList>
            <person name="Mehari Y.T."/>
            <person name="Arivett B.A."/>
            <person name="Farone A.L."/>
            <person name="Gunderson J.H."/>
            <person name="Farone M.B."/>
        </authorList>
    </citation>
    <scope>NUCLEOTIDE SEQUENCE [LARGE SCALE GENOMIC DNA]</scope>
    <source>
        <strain evidence="5">HT99</strain>
    </source>
</reference>
<keyword evidence="1" id="KW-0175">Coiled coil</keyword>
<proteinExistence type="predicted"/>
<feature type="region of interest" description="Disordered" evidence="2">
    <location>
        <begin position="1138"/>
        <end position="1410"/>
    </location>
</feature>
<dbReference type="OrthoDB" id="5654121at2"/>
<dbReference type="Gene3D" id="1.10.840.10">
    <property type="entry name" value="Ras guanine-nucleotide exchange factors catalytic domain"/>
    <property type="match status" value="1"/>
</dbReference>
<feature type="domain" description="Ras-GEF" evidence="3">
    <location>
        <begin position="7"/>
        <end position="239"/>
    </location>
</feature>
<dbReference type="EMBL" id="LKAJ02000001">
    <property type="protein sequence ID" value="MCS5710379.1"/>
    <property type="molecule type" value="Genomic_DNA"/>
</dbReference>
<evidence type="ECO:0000259" key="3">
    <source>
        <dbReference type="PROSITE" id="PS50009"/>
    </source>
</evidence>
<sequence length="1410" mass="156108">MAPKAKSPKELALELKNLHQQMFAKIEPDEFVLAALSKEAVRPILAPNVTAMKEHSAELNATIRDDILLAGSAKEQRQKVRYYAELLAECSKNGDYFTANEIYNVLKTAPGSSKLVDHIILDDTKSAKILAKHDDLFNPAGNNKNLIAAIEENAKNKPIPEMSIILKQITGADEIAVPVSKAATFDAISQKYLKLQNKAILEEKLPEISLPTVGLRLTSEEAFQRAGQIKGSKTQAQPNPPYWPPETVSREEFINNIRAKREATPETVQPNTPPPSILQEATISKEEEQKAAEKAAEEQEKKIADNVKLFGFTRLGSDEQGGIKEHRLGNNVYRELISSEKNYLQKIDTLDLKTMVAVLRKFDEPVNPADKNKNSPADQSEMTRAEAIEMFDALVAVKEAQKKVTASLLEADPNKWAEALKSANQAYAEYTILYNKIGTKPIPDKANELFKEIHRTTDNISSILITPVQRGPRYNLLIRDIMKNSPENIDQFNTAAEKISQFSKILNEAERHNNYEQVVAASTLDVNDFKMKLQELAENIKNNPDDLVAKQAKSILNEFRNYNRTSLSLEQINEKTMERIKEISETKFKEPELRQIAILASGVMIDSLLVETPKPPKAKTQEASPVTDTTVSTPSQATTETKQPEPQPQASVSSQRPELPERPQRPPLQRQGAIRDLKTSTPKAGLQAKLNKQAGKLFSKPQQDQTKKTPEEKLQEDMHYKLREILEIYTMYASFSYPPNNPNAQYRDIPAENIQKAKDVLAKLGVKLDVSSTSISFESKQIPAEKYQEFVKNFNEIMLQRQKDQAELKQKIEGATSVEAIIEILHEYDKNGKDILNSRGTVIPAADQIAAIKKQVDPSVEASMKVTSNYGLQQKVQSLAEAKIQIQPPEKINALDGLAELKKKIQEATRGFSTGSLNHLVARALVEDIEKIQKLSDSPEKDKRAQEYIDVLSKSDTVFKSTAQNVLKAVELPPRQTPTQPVAEQQPKLTPPPSLVTPPLSASSTNASMVTSTQPDAKPSIPQPAVPKAKIDGLAELKSEAIKIKTRFQIRGVDYKPANAVLLKIEEIQKLNSPTKERRAQEYIEALSKSDNDSDKLFKGPAQSILVKIQSQKVEIKPPQPQTPQQARQAVTRLQTKLNQEVGRPQVGRPLPNPPQMPPLPKTPTTEATATVSSPTQAVTEQQPKPPLTPPPTLVTPPLTKPKVATPAWMLPPKPLTPPPELAKPAQTNAVTSPSTQAVTEQQSMPPSQEGKPPEPQAKTSTRPQRPQGGTKERYPRITREQARAIQGRPAWMVDRQAQPKPEPQQPDLSGRLSSLLSAQPEITGGLQSRVEQQPTEMGRRQRADARASISAEAKTEAKTEAKATQSHAFLNSSALKSTGMLAQMREKTENAQVAEPSQTPTPIKPGGVK</sequence>
<dbReference type="SUPFAM" id="SSF48065">
    <property type="entry name" value="DBL homology domain (DH-domain)"/>
    <property type="match status" value="1"/>
</dbReference>
<comment type="caution">
    <text evidence="5">The sequence shown here is derived from an EMBL/GenBank/DDBJ whole genome shotgun (WGS) entry which is preliminary data.</text>
</comment>
<reference evidence="6" key="3">
    <citation type="submission" date="2021-06" db="EMBL/GenBank/DDBJ databases">
        <title>Genomic Description and Analysis of Intracellular Bacteria, Candidatus Berkiella cookevillensis and Candidatus Berkiella aquae.</title>
        <authorList>
            <person name="Kidane D.T."/>
            <person name="Mehari Y.T."/>
            <person name="Rice F.C."/>
            <person name="Arivett B.A."/>
            <person name="Farone A.L."/>
            <person name="Berk S.G."/>
            <person name="Farone M.B."/>
        </authorList>
    </citation>
    <scope>NUCLEOTIDE SEQUENCE</scope>
    <source>
        <strain evidence="6">HT99</strain>
    </source>
</reference>
<protein>
    <submittedName>
        <fullName evidence="5">RhoGEF domain protein</fullName>
    </submittedName>
</protein>
<dbReference type="GO" id="GO:0007264">
    <property type="term" value="P:small GTPase-mediated signal transduction"/>
    <property type="evidence" value="ECO:0007669"/>
    <property type="project" value="InterPro"/>
</dbReference>
<feature type="region of interest" description="Disordered" evidence="2">
    <location>
        <begin position="615"/>
        <end position="713"/>
    </location>
</feature>
<dbReference type="InterPro" id="IPR035899">
    <property type="entry name" value="DBL_dom_sf"/>
</dbReference>